<evidence type="ECO:0000313" key="2">
    <source>
        <dbReference type="Proteomes" id="UP000276133"/>
    </source>
</evidence>
<evidence type="ECO:0000313" key="1">
    <source>
        <dbReference type="EMBL" id="RNA43229.1"/>
    </source>
</evidence>
<name>A0A3M7T5Q2_BRAPC</name>
<reference evidence="1 2" key="1">
    <citation type="journal article" date="2018" name="Sci. Rep.">
        <title>Genomic signatures of local adaptation to the degree of environmental predictability in rotifers.</title>
        <authorList>
            <person name="Franch-Gras L."/>
            <person name="Hahn C."/>
            <person name="Garcia-Roger E.M."/>
            <person name="Carmona M.J."/>
            <person name="Serra M."/>
            <person name="Gomez A."/>
        </authorList>
    </citation>
    <scope>NUCLEOTIDE SEQUENCE [LARGE SCALE GENOMIC DNA]</scope>
    <source>
        <strain evidence="1">HYR1</strain>
    </source>
</reference>
<accession>A0A3M7T5Q2</accession>
<comment type="caution">
    <text evidence="1">The sequence shown here is derived from an EMBL/GenBank/DDBJ whole genome shotgun (WGS) entry which is preliminary data.</text>
</comment>
<organism evidence="1 2">
    <name type="scientific">Brachionus plicatilis</name>
    <name type="common">Marine rotifer</name>
    <name type="synonym">Brachionus muelleri</name>
    <dbReference type="NCBI Taxonomy" id="10195"/>
    <lineage>
        <taxon>Eukaryota</taxon>
        <taxon>Metazoa</taxon>
        <taxon>Spiralia</taxon>
        <taxon>Gnathifera</taxon>
        <taxon>Rotifera</taxon>
        <taxon>Eurotatoria</taxon>
        <taxon>Monogononta</taxon>
        <taxon>Pseudotrocha</taxon>
        <taxon>Ploima</taxon>
        <taxon>Brachionidae</taxon>
        <taxon>Brachionus</taxon>
    </lineage>
</organism>
<dbReference type="EMBL" id="REGN01000249">
    <property type="protein sequence ID" value="RNA43229.1"/>
    <property type="molecule type" value="Genomic_DNA"/>
</dbReference>
<protein>
    <submittedName>
        <fullName evidence="1">Uncharacterized protein</fullName>
    </submittedName>
</protein>
<sequence length="14" mass="1694">MWVLGLMWMLGLML</sequence>
<keyword evidence="2" id="KW-1185">Reference proteome</keyword>
<gene>
    <name evidence="1" type="ORF">BpHYR1_041210</name>
</gene>
<proteinExistence type="predicted"/>
<dbReference type="Proteomes" id="UP000276133">
    <property type="component" value="Unassembled WGS sequence"/>
</dbReference>